<dbReference type="Pfam" id="PF09368">
    <property type="entry name" value="Sas10"/>
    <property type="match status" value="1"/>
</dbReference>
<dbReference type="AlphaFoldDB" id="A0A9P5JXR2"/>
<dbReference type="OrthoDB" id="1924577at2759"/>
<feature type="compositionally biased region" description="Acidic residues" evidence="6">
    <location>
        <begin position="78"/>
        <end position="97"/>
    </location>
</feature>
<feature type="compositionally biased region" description="Acidic residues" evidence="6">
    <location>
        <begin position="535"/>
        <end position="545"/>
    </location>
</feature>
<feature type="compositionally biased region" description="Basic and acidic residues" evidence="6">
    <location>
        <begin position="482"/>
        <end position="507"/>
    </location>
</feature>
<evidence type="ECO:0000256" key="6">
    <source>
        <dbReference type="SAM" id="MobiDB-lite"/>
    </source>
</evidence>
<name>A0A9P5JXR2_9AGAM</name>
<evidence type="ECO:0000313" key="9">
    <source>
        <dbReference type="Proteomes" id="UP000759537"/>
    </source>
</evidence>
<evidence type="ECO:0000256" key="2">
    <source>
        <dbReference type="ARBA" id="ARBA00010979"/>
    </source>
</evidence>
<proteinExistence type="inferred from homology"/>
<comment type="caution">
    <text evidence="8">The sequence shown here is derived from an EMBL/GenBank/DDBJ whole genome shotgun (WGS) entry which is preliminary data.</text>
</comment>
<feature type="region of interest" description="Disordered" evidence="6">
    <location>
        <begin position="463"/>
        <end position="547"/>
    </location>
</feature>
<feature type="domain" description="Sas10 C-terminal" evidence="7">
    <location>
        <begin position="584"/>
        <end position="658"/>
    </location>
</feature>
<reference evidence="8" key="1">
    <citation type="submission" date="2019-10" db="EMBL/GenBank/DDBJ databases">
        <authorList>
            <consortium name="DOE Joint Genome Institute"/>
            <person name="Kuo A."/>
            <person name="Miyauchi S."/>
            <person name="Kiss E."/>
            <person name="Drula E."/>
            <person name="Kohler A."/>
            <person name="Sanchez-Garcia M."/>
            <person name="Andreopoulos B."/>
            <person name="Barry K.W."/>
            <person name="Bonito G."/>
            <person name="Buee M."/>
            <person name="Carver A."/>
            <person name="Chen C."/>
            <person name="Cichocki N."/>
            <person name="Clum A."/>
            <person name="Culley D."/>
            <person name="Crous P.W."/>
            <person name="Fauchery L."/>
            <person name="Girlanda M."/>
            <person name="Hayes R."/>
            <person name="Keri Z."/>
            <person name="LaButti K."/>
            <person name="Lipzen A."/>
            <person name="Lombard V."/>
            <person name="Magnuson J."/>
            <person name="Maillard F."/>
            <person name="Morin E."/>
            <person name="Murat C."/>
            <person name="Nolan M."/>
            <person name="Ohm R."/>
            <person name="Pangilinan J."/>
            <person name="Pereira M."/>
            <person name="Perotto S."/>
            <person name="Peter M."/>
            <person name="Riley R."/>
            <person name="Sitrit Y."/>
            <person name="Stielow B."/>
            <person name="Szollosi G."/>
            <person name="Zifcakova L."/>
            <person name="Stursova M."/>
            <person name="Spatafora J.W."/>
            <person name="Tedersoo L."/>
            <person name="Vaario L.-M."/>
            <person name="Yamada A."/>
            <person name="Yan M."/>
            <person name="Wang P."/>
            <person name="Xu J."/>
            <person name="Bruns T."/>
            <person name="Baldrian P."/>
            <person name="Vilgalys R."/>
            <person name="Henrissat B."/>
            <person name="Grigoriev I.V."/>
            <person name="Hibbett D."/>
            <person name="Nagy L.G."/>
            <person name="Martin F.M."/>
        </authorList>
    </citation>
    <scope>NUCLEOTIDE SEQUENCE</scope>
    <source>
        <strain evidence="8">Prilba</strain>
    </source>
</reference>
<protein>
    <submittedName>
        <fullName evidence="8">Sas10 C-terminal domain-containing protein</fullName>
    </submittedName>
</protein>
<keyword evidence="4" id="KW-0539">Nucleus</keyword>
<sequence length="658" mass="73499">MVRRRSSKSKVSRTGPRPLDKRDARINRWNTLEDIPMDEEDQFHASKDRILLEGEEAGADDDGDEEEVFALNGIPSSESDEDEEDAHEEDDDEDEDQPQPVRAGKGSKAKAKAKPPTESDDEEEQESEEEEGWGRKKSAYYSSNAAELDLEDEEANELEEQEAKRIQTKARDAMLDDDFGLADVNQDDMDVIEDPLLEPVMVVASQPTPLDKKDALRHMEKTNPETLALAYDWEDIAAKVVHVQEKIKELSSTEPDSQALGMVHLHNQALLTYATTLAFYLYLRASEYYSQRPELLRSHPIFARLLQLKQALTTLEELDFHLSESDSGIGDTEEEDTSLSEEEMDGSTLSKRYRKGSQLAFDDLAELLREAEVAAASVKAKRLSKRATLPQRHKEPPKKKRKTSTAIKSAMVFDLEEPAFIPSKPRSSTLTPISGEDDAFGDAIVLGNADAADKKARRHTLRFHTSKIESASARRQGARLSHGGDDDVPYRARRKEKEARVQREAQAGKRGQGGDDLDDTEPVSPARATAKADVDGDDDSAEEGVDGYYSLVQRQKREQKESKKLAYEAAKATIGEEIDEDSAEGPRSLTRAILKNRGLTPRRSKSVRNPRVKKRQKFAKAKKVIASQKPVFKPGTGDSTWYGGERSGISTVVKSVRF</sequence>
<feature type="region of interest" description="Disordered" evidence="6">
    <location>
        <begin position="324"/>
        <end position="349"/>
    </location>
</feature>
<dbReference type="GO" id="GO:0032040">
    <property type="term" value="C:small-subunit processome"/>
    <property type="evidence" value="ECO:0007669"/>
    <property type="project" value="TreeGrafter"/>
</dbReference>
<evidence type="ECO:0000256" key="5">
    <source>
        <dbReference type="SAM" id="Coils"/>
    </source>
</evidence>
<evidence type="ECO:0000256" key="1">
    <source>
        <dbReference type="ARBA" id="ARBA00004123"/>
    </source>
</evidence>
<feature type="region of interest" description="Disordered" evidence="6">
    <location>
        <begin position="1"/>
        <end position="138"/>
    </location>
</feature>
<feature type="compositionally biased region" description="Basic and acidic residues" evidence="6">
    <location>
        <begin position="42"/>
        <end position="52"/>
    </location>
</feature>
<dbReference type="Pfam" id="PF04000">
    <property type="entry name" value="Sas10_Utp3"/>
    <property type="match status" value="1"/>
</dbReference>
<dbReference type="PANTHER" id="PTHR13237:SF8">
    <property type="entry name" value="SOMETHING ABOUT SILENCING PROTEIN 10"/>
    <property type="match status" value="1"/>
</dbReference>
<feature type="compositionally biased region" description="Acidic residues" evidence="6">
    <location>
        <begin position="331"/>
        <end position="345"/>
    </location>
</feature>
<evidence type="ECO:0000313" key="8">
    <source>
        <dbReference type="EMBL" id="KAF8469415.1"/>
    </source>
</evidence>
<dbReference type="InterPro" id="IPR018972">
    <property type="entry name" value="Sas10_C_dom"/>
</dbReference>
<dbReference type="GO" id="GO:0000462">
    <property type="term" value="P:maturation of SSU-rRNA from tricistronic rRNA transcript (SSU-rRNA, 5.8S rRNA, LSU-rRNA)"/>
    <property type="evidence" value="ECO:0007669"/>
    <property type="project" value="TreeGrafter"/>
</dbReference>
<dbReference type="Proteomes" id="UP000759537">
    <property type="component" value="Unassembled WGS sequence"/>
</dbReference>
<keyword evidence="5" id="KW-0175">Coiled coil</keyword>
<accession>A0A9P5JXR2</accession>
<comment type="subcellular location">
    <subcellularLocation>
        <location evidence="1">Nucleus</location>
    </subcellularLocation>
</comment>
<feature type="compositionally biased region" description="Acidic residues" evidence="6">
    <location>
        <begin position="53"/>
        <end position="68"/>
    </location>
</feature>
<feature type="coiled-coil region" evidence="5">
    <location>
        <begin position="141"/>
        <end position="171"/>
    </location>
</feature>
<reference evidence="8" key="2">
    <citation type="journal article" date="2020" name="Nat. Commun.">
        <title>Large-scale genome sequencing of mycorrhizal fungi provides insights into the early evolution of symbiotic traits.</title>
        <authorList>
            <person name="Miyauchi S."/>
            <person name="Kiss E."/>
            <person name="Kuo A."/>
            <person name="Drula E."/>
            <person name="Kohler A."/>
            <person name="Sanchez-Garcia M."/>
            <person name="Morin E."/>
            <person name="Andreopoulos B."/>
            <person name="Barry K.W."/>
            <person name="Bonito G."/>
            <person name="Buee M."/>
            <person name="Carver A."/>
            <person name="Chen C."/>
            <person name="Cichocki N."/>
            <person name="Clum A."/>
            <person name="Culley D."/>
            <person name="Crous P.W."/>
            <person name="Fauchery L."/>
            <person name="Girlanda M."/>
            <person name="Hayes R.D."/>
            <person name="Keri Z."/>
            <person name="LaButti K."/>
            <person name="Lipzen A."/>
            <person name="Lombard V."/>
            <person name="Magnuson J."/>
            <person name="Maillard F."/>
            <person name="Murat C."/>
            <person name="Nolan M."/>
            <person name="Ohm R.A."/>
            <person name="Pangilinan J."/>
            <person name="Pereira M.F."/>
            <person name="Perotto S."/>
            <person name="Peter M."/>
            <person name="Pfister S."/>
            <person name="Riley R."/>
            <person name="Sitrit Y."/>
            <person name="Stielow J.B."/>
            <person name="Szollosi G."/>
            <person name="Zifcakova L."/>
            <person name="Stursova M."/>
            <person name="Spatafora J.W."/>
            <person name="Tedersoo L."/>
            <person name="Vaario L.M."/>
            <person name="Yamada A."/>
            <person name="Yan M."/>
            <person name="Wang P."/>
            <person name="Xu J."/>
            <person name="Bruns T."/>
            <person name="Baldrian P."/>
            <person name="Vilgalys R."/>
            <person name="Dunand C."/>
            <person name="Henrissat B."/>
            <person name="Grigoriev I.V."/>
            <person name="Hibbett D."/>
            <person name="Nagy L.G."/>
            <person name="Martin F.M."/>
        </authorList>
    </citation>
    <scope>NUCLEOTIDE SEQUENCE</scope>
    <source>
        <strain evidence="8">Prilba</strain>
    </source>
</reference>
<feature type="region of interest" description="Disordered" evidence="6">
    <location>
        <begin position="596"/>
        <end position="620"/>
    </location>
</feature>
<dbReference type="PANTHER" id="PTHR13237">
    <property type="entry name" value="SOMETHING ABOUT SILENCING PROTEIN 10-RELATED"/>
    <property type="match status" value="1"/>
</dbReference>
<evidence type="ECO:0000256" key="3">
    <source>
        <dbReference type="ARBA" id="ARBA00022553"/>
    </source>
</evidence>
<keyword evidence="9" id="KW-1185">Reference proteome</keyword>
<keyword evidence="3" id="KW-0597">Phosphoprotein</keyword>
<feature type="compositionally biased region" description="Acidic residues" evidence="6">
    <location>
        <begin position="118"/>
        <end position="131"/>
    </location>
</feature>
<feature type="compositionally biased region" description="Basic residues" evidence="6">
    <location>
        <begin position="600"/>
        <end position="620"/>
    </location>
</feature>
<comment type="similarity">
    <text evidence="2">Belongs to the SAS10 family.</text>
</comment>
<evidence type="ECO:0000259" key="7">
    <source>
        <dbReference type="Pfam" id="PF09368"/>
    </source>
</evidence>
<feature type="compositionally biased region" description="Basic residues" evidence="6">
    <location>
        <begin position="1"/>
        <end position="11"/>
    </location>
</feature>
<dbReference type="InterPro" id="IPR007146">
    <property type="entry name" value="Sas10/Utp3/C1D"/>
</dbReference>
<organism evidence="8 9">
    <name type="scientific">Russula ochroleuca</name>
    <dbReference type="NCBI Taxonomy" id="152965"/>
    <lineage>
        <taxon>Eukaryota</taxon>
        <taxon>Fungi</taxon>
        <taxon>Dikarya</taxon>
        <taxon>Basidiomycota</taxon>
        <taxon>Agaricomycotina</taxon>
        <taxon>Agaricomycetes</taxon>
        <taxon>Russulales</taxon>
        <taxon>Russulaceae</taxon>
        <taxon>Russula</taxon>
    </lineage>
</organism>
<dbReference type="EMBL" id="WHVB01000028">
    <property type="protein sequence ID" value="KAF8469415.1"/>
    <property type="molecule type" value="Genomic_DNA"/>
</dbReference>
<feature type="region of interest" description="Disordered" evidence="6">
    <location>
        <begin position="382"/>
        <end position="406"/>
    </location>
</feature>
<evidence type="ECO:0000256" key="4">
    <source>
        <dbReference type="ARBA" id="ARBA00023242"/>
    </source>
</evidence>
<gene>
    <name evidence="8" type="ORF">DFH94DRAFT_638092</name>
</gene>